<reference evidence="6 7" key="1">
    <citation type="submission" date="2024-03" db="EMBL/GenBank/DDBJ databases">
        <title>Complete genome sequence of the green alga Chloropicon roscoffensis RCC1871.</title>
        <authorList>
            <person name="Lemieux C."/>
            <person name="Pombert J.-F."/>
            <person name="Otis C."/>
            <person name="Turmel M."/>
        </authorList>
    </citation>
    <scope>NUCLEOTIDE SEQUENCE [LARGE SCALE GENOMIC DNA]</scope>
    <source>
        <strain evidence="6 7">RCC1871</strain>
    </source>
</reference>
<dbReference type="GO" id="GO:0002181">
    <property type="term" value="P:cytoplasmic translation"/>
    <property type="evidence" value="ECO:0007669"/>
    <property type="project" value="TreeGrafter"/>
</dbReference>
<feature type="domain" description="ZC3H15/TMA46 family C-terminal" evidence="5">
    <location>
        <begin position="136"/>
        <end position="211"/>
    </location>
</feature>
<dbReference type="Pfam" id="PF16543">
    <property type="entry name" value="DFRP_C"/>
    <property type="match status" value="1"/>
</dbReference>
<dbReference type="GO" id="GO:0005829">
    <property type="term" value="C:cytosol"/>
    <property type="evidence" value="ECO:0007669"/>
    <property type="project" value="TreeGrafter"/>
</dbReference>
<evidence type="ECO:0000256" key="2">
    <source>
        <dbReference type="ARBA" id="ARBA00022771"/>
    </source>
</evidence>
<dbReference type="EMBL" id="CP151511">
    <property type="protein sequence ID" value="WZN64944.1"/>
    <property type="molecule type" value="Genomic_DNA"/>
</dbReference>
<evidence type="ECO:0000256" key="3">
    <source>
        <dbReference type="ARBA" id="ARBA00022833"/>
    </source>
</evidence>
<dbReference type="Proteomes" id="UP001472866">
    <property type="component" value="Chromosome 11"/>
</dbReference>
<accession>A0AAX4PG95</accession>
<dbReference type="GO" id="GO:0003729">
    <property type="term" value="F:mRNA binding"/>
    <property type="evidence" value="ECO:0007669"/>
    <property type="project" value="TreeGrafter"/>
</dbReference>
<evidence type="ECO:0000256" key="1">
    <source>
        <dbReference type="ARBA" id="ARBA00022723"/>
    </source>
</evidence>
<feature type="region of interest" description="Disordered" evidence="4">
    <location>
        <begin position="202"/>
        <end position="240"/>
    </location>
</feature>
<name>A0AAX4PG95_9CHLO</name>
<feature type="compositionally biased region" description="Acidic residues" evidence="4">
    <location>
        <begin position="219"/>
        <end position="229"/>
    </location>
</feature>
<organism evidence="6 7">
    <name type="scientific">Chloropicon roscoffensis</name>
    <dbReference type="NCBI Taxonomy" id="1461544"/>
    <lineage>
        <taxon>Eukaryota</taxon>
        <taxon>Viridiplantae</taxon>
        <taxon>Chlorophyta</taxon>
        <taxon>Chloropicophyceae</taxon>
        <taxon>Chloropicales</taxon>
        <taxon>Chloropicaceae</taxon>
        <taxon>Chloropicon</taxon>
    </lineage>
</organism>
<dbReference type="PANTHER" id="PTHR12681">
    <property type="entry name" value="ZINC FINGER-CONTAINING PROTEIN P48ZNF"/>
    <property type="match status" value="1"/>
</dbReference>
<dbReference type="InterPro" id="IPR032378">
    <property type="entry name" value="ZC3H15/TMA46_C"/>
</dbReference>
<dbReference type="Gene3D" id="6.20.400.10">
    <property type="match status" value="1"/>
</dbReference>
<keyword evidence="3" id="KW-0862">Zinc</keyword>
<keyword evidence="2" id="KW-0863">Zinc-finger</keyword>
<evidence type="ECO:0000313" key="6">
    <source>
        <dbReference type="EMBL" id="WZN64944.1"/>
    </source>
</evidence>
<dbReference type="AlphaFoldDB" id="A0AAX4PG95"/>
<feature type="region of interest" description="Disordered" evidence="4">
    <location>
        <begin position="1"/>
        <end position="79"/>
    </location>
</feature>
<protein>
    <recommendedName>
        <fullName evidence="5">ZC3H15/TMA46 family C-terminal domain-containing protein</fullName>
    </recommendedName>
</protein>
<proteinExistence type="predicted"/>
<keyword evidence="7" id="KW-1185">Reference proteome</keyword>
<evidence type="ECO:0000313" key="7">
    <source>
        <dbReference type="Proteomes" id="UP001472866"/>
    </source>
</evidence>
<dbReference type="GO" id="GO:0008270">
    <property type="term" value="F:zinc ion binding"/>
    <property type="evidence" value="ECO:0007669"/>
    <property type="project" value="UniProtKB-KW"/>
</dbReference>
<keyword evidence="1" id="KW-0479">Metal-binding</keyword>
<dbReference type="PANTHER" id="PTHR12681:SF0">
    <property type="entry name" value="ZINC FINGER CCCH DOMAIN-CONTAINING PROTEIN 15"/>
    <property type="match status" value="1"/>
</dbReference>
<feature type="compositionally biased region" description="Low complexity" evidence="4">
    <location>
        <begin position="230"/>
        <end position="240"/>
    </location>
</feature>
<sequence>MGKKGKAAKATQKDQAKAEKKKKQEQKMKDASFGLKNKGKSKVVQQKIAHMQNSMNAPGSQRAALQQKQKKAQKEAEEKARLEMEAMFKTVKKKENDNQAHLREEKMEEKKVVKVDPKVRIQQLLDGTLPEMLDRTLEDRIEEARTLVEKKTKMTEDVFKSWLERKTKKEMDAAKKAKAERWKKNRYTGKEIWFKFKVQTKDEDEADAFDEYEKPETPPESESEDEEEAPSAAAEVQATA</sequence>
<evidence type="ECO:0000256" key="4">
    <source>
        <dbReference type="SAM" id="MobiDB-lite"/>
    </source>
</evidence>
<evidence type="ECO:0000259" key="5">
    <source>
        <dbReference type="Pfam" id="PF16543"/>
    </source>
</evidence>
<gene>
    <name evidence="6" type="ORF">HKI87_11g65010</name>
</gene>